<evidence type="ECO:0000313" key="8">
    <source>
        <dbReference type="Proteomes" id="UP001152799"/>
    </source>
</evidence>
<evidence type="ECO:0000256" key="4">
    <source>
        <dbReference type="ARBA" id="ARBA00023136"/>
    </source>
</evidence>
<feature type="transmembrane region" description="Helical" evidence="5">
    <location>
        <begin position="259"/>
        <end position="278"/>
    </location>
</feature>
<dbReference type="PANTHER" id="PTHR22950:SF340">
    <property type="entry name" value="AMINO ACID TRANSPORTER TRANSMEMBRANE DOMAIN-CONTAINING PROTEIN-RELATED"/>
    <property type="match status" value="1"/>
</dbReference>
<feature type="transmembrane region" description="Helical" evidence="5">
    <location>
        <begin position="298"/>
        <end position="318"/>
    </location>
</feature>
<gene>
    <name evidence="7" type="ORF">CEUTPL_LOCUS2338</name>
</gene>
<evidence type="ECO:0000256" key="3">
    <source>
        <dbReference type="ARBA" id="ARBA00022989"/>
    </source>
</evidence>
<feature type="transmembrane region" description="Helical" evidence="5">
    <location>
        <begin position="376"/>
        <end position="395"/>
    </location>
</feature>
<evidence type="ECO:0000256" key="1">
    <source>
        <dbReference type="ARBA" id="ARBA00004141"/>
    </source>
</evidence>
<sequence length="441" mass="49930">MAEQEEEYDPHEHRKEMLEYPTNNIETFFNLIKGCFGTGVLAMPEAFKYTGMINGIVSLLVLALFATYCIHVLVRSQYALCKKKRVGLLIYSKSMEAAAEFGPPVLRTWGRVMGIFADFFLIFYQFGLCCVYWVFIGKNLKYVIDVYCAEKQPLYYYMLALIIPFCLIMCVRNLKIFAPFSMVADVITLVTFGVVFYYIFSQLDANFNDRPAVGNIQGYPLFVGTVLFSLQSVPMVIGVENNMKTPEYFRKPFGSLNTAFSILTLSYLMVGICGYWRYGEDIQPSITMNFPPEEIMAEVIICSYCIAIFVTYGLNAYVPINIICTSYLNPKLPEGTTDRKKLIFEMLIRLGFVILTCILATTIPLLGIFISLCGSVGLSALGIIFPGILEICAYWEEEKTRPNKFTFWKDMGMIILGFAGLLTGLYSAILAMIEKLSSEDY</sequence>
<evidence type="ECO:0000313" key="7">
    <source>
        <dbReference type="EMBL" id="CAG9761641.1"/>
    </source>
</evidence>
<keyword evidence="2 5" id="KW-0812">Transmembrane</keyword>
<dbReference type="GO" id="GO:0005774">
    <property type="term" value="C:vacuolar membrane"/>
    <property type="evidence" value="ECO:0007669"/>
    <property type="project" value="TreeGrafter"/>
</dbReference>
<feature type="transmembrane region" description="Helical" evidence="5">
    <location>
        <begin position="154"/>
        <end position="171"/>
    </location>
</feature>
<feature type="transmembrane region" description="Helical" evidence="5">
    <location>
        <begin position="347"/>
        <end position="370"/>
    </location>
</feature>
<feature type="domain" description="Amino acid transporter transmembrane" evidence="6">
    <location>
        <begin position="23"/>
        <end position="429"/>
    </location>
</feature>
<proteinExistence type="predicted"/>
<dbReference type="OrthoDB" id="1684102at2759"/>
<dbReference type="InterPro" id="IPR013057">
    <property type="entry name" value="AA_transpt_TM"/>
</dbReference>
<feature type="transmembrane region" description="Helical" evidence="5">
    <location>
        <begin position="115"/>
        <end position="134"/>
    </location>
</feature>
<keyword evidence="3 5" id="KW-1133">Transmembrane helix</keyword>
<keyword evidence="4 5" id="KW-0472">Membrane</keyword>
<feature type="transmembrane region" description="Helical" evidence="5">
    <location>
        <begin position="407"/>
        <end position="433"/>
    </location>
</feature>
<evidence type="ECO:0000259" key="6">
    <source>
        <dbReference type="Pfam" id="PF01490"/>
    </source>
</evidence>
<evidence type="ECO:0000256" key="2">
    <source>
        <dbReference type="ARBA" id="ARBA00022692"/>
    </source>
</evidence>
<comment type="subcellular location">
    <subcellularLocation>
        <location evidence="1">Membrane</location>
        <topology evidence="1">Multi-pass membrane protein</topology>
    </subcellularLocation>
</comment>
<dbReference type="Proteomes" id="UP001152799">
    <property type="component" value="Chromosome 10"/>
</dbReference>
<name>A0A9N9MCM9_9CUCU</name>
<dbReference type="Pfam" id="PF01490">
    <property type="entry name" value="Aa_trans"/>
    <property type="match status" value="1"/>
</dbReference>
<protein>
    <recommendedName>
        <fullName evidence="6">Amino acid transporter transmembrane domain-containing protein</fullName>
    </recommendedName>
</protein>
<accession>A0A9N9MCM9</accession>
<dbReference type="AlphaFoldDB" id="A0A9N9MCM9"/>
<dbReference type="GO" id="GO:0015179">
    <property type="term" value="F:L-amino acid transmembrane transporter activity"/>
    <property type="evidence" value="ECO:0007669"/>
    <property type="project" value="TreeGrafter"/>
</dbReference>
<feature type="transmembrane region" description="Helical" evidence="5">
    <location>
        <begin position="219"/>
        <end position="239"/>
    </location>
</feature>
<dbReference type="PANTHER" id="PTHR22950">
    <property type="entry name" value="AMINO ACID TRANSPORTER"/>
    <property type="match status" value="1"/>
</dbReference>
<feature type="transmembrane region" description="Helical" evidence="5">
    <location>
        <begin position="52"/>
        <end position="74"/>
    </location>
</feature>
<keyword evidence="8" id="KW-1185">Reference proteome</keyword>
<reference evidence="7" key="1">
    <citation type="submission" date="2022-01" db="EMBL/GenBank/DDBJ databases">
        <authorList>
            <person name="King R."/>
        </authorList>
    </citation>
    <scope>NUCLEOTIDE SEQUENCE</scope>
</reference>
<feature type="transmembrane region" description="Helical" evidence="5">
    <location>
        <begin position="178"/>
        <end position="199"/>
    </location>
</feature>
<organism evidence="7 8">
    <name type="scientific">Ceutorhynchus assimilis</name>
    <name type="common">cabbage seed weevil</name>
    <dbReference type="NCBI Taxonomy" id="467358"/>
    <lineage>
        <taxon>Eukaryota</taxon>
        <taxon>Metazoa</taxon>
        <taxon>Ecdysozoa</taxon>
        <taxon>Arthropoda</taxon>
        <taxon>Hexapoda</taxon>
        <taxon>Insecta</taxon>
        <taxon>Pterygota</taxon>
        <taxon>Neoptera</taxon>
        <taxon>Endopterygota</taxon>
        <taxon>Coleoptera</taxon>
        <taxon>Polyphaga</taxon>
        <taxon>Cucujiformia</taxon>
        <taxon>Curculionidae</taxon>
        <taxon>Ceutorhynchinae</taxon>
        <taxon>Ceutorhynchus</taxon>
    </lineage>
</organism>
<dbReference type="EMBL" id="OU892286">
    <property type="protein sequence ID" value="CAG9761641.1"/>
    <property type="molecule type" value="Genomic_DNA"/>
</dbReference>
<evidence type="ECO:0000256" key="5">
    <source>
        <dbReference type="SAM" id="Phobius"/>
    </source>
</evidence>